<evidence type="ECO:0000313" key="9">
    <source>
        <dbReference type="EMBL" id="CAB4011462.1"/>
    </source>
</evidence>
<sequence length="463" mass="51342">MVTGDNVATARSIAIKCGILNNNEEFLVLEGKQFNKKIRDKDTGKVNQAKLDEIWPKLRVLARSSPEDKYILVKGIIDSKLSKNREIVAVTGDGTNDAPALKMADVGFAMGIAGTDVAKEASDIILTDDNFSSIVKAVKWGRNVYDSISKFLQFQLTVNLVAIFIAVIGALVHSESPLSATQLLWVNLIMDSFASLALATEPPTDDLLTRKPYGRTKPLISRTMAKNILLHSLYQIIVLLVLMEAGPELFDISSGFKQHGKPSVHLTIMFNTFVFMQLFNEINARKVHGQRNVFSGIFDNYIFVVIWIGTVVVQIILVELSGYAFRCEGLNAQQWMWCLFLGFTELLIGQVVATIPKAIFSKDLCRIGRGSIPQTSNARLLWIRSVTRLRHQIRVVNAFRSSVDNQSQRALTSPVVFNSLLAPVRTVMVPANNSRLDSVSEDDESGKTGNMETAKTEKMETAM</sequence>
<feature type="transmembrane region" description="Helical" evidence="8">
    <location>
        <begin position="151"/>
        <end position="172"/>
    </location>
</feature>
<keyword evidence="3" id="KW-0479">Metal-binding</keyword>
<dbReference type="Pfam" id="PF08282">
    <property type="entry name" value="Hydrolase_3"/>
    <property type="match status" value="1"/>
</dbReference>
<evidence type="ECO:0000313" key="10">
    <source>
        <dbReference type="Proteomes" id="UP001152795"/>
    </source>
</evidence>
<feature type="transmembrane region" description="Helical" evidence="8">
    <location>
        <begin position="334"/>
        <end position="360"/>
    </location>
</feature>
<feature type="compositionally biased region" description="Basic and acidic residues" evidence="7">
    <location>
        <begin position="454"/>
        <end position="463"/>
    </location>
</feature>
<gene>
    <name evidence="9" type="ORF">PACLA_8A082923</name>
</gene>
<dbReference type="OrthoDB" id="116380at2759"/>
<evidence type="ECO:0000256" key="1">
    <source>
        <dbReference type="ARBA" id="ARBA00004127"/>
    </source>
</evidence>
<feature type="transmembrane region" description="Helical" evidence="8">
    <location>
        <begin position="301"/>
        <end position="322"/>
    </location>
</feature>
<reference evidence="9" key="1">
    <citation type="submission" date="2020-04" db="EMBL/GenBank/DDBJ databases">
        <authorList>
            <person name="Alioto T."/>
            <person name="Alioto T."/>
            <person name="Gomez Garrido J."/>
        </authorList>
    </citation>
    <scope>NUCLEOTIDE SEQUENCE</scope>
    <source>
        <strain evidence="9">A484AB</strain>
    </source>
</reference>
<feature type="transmembrane region" description="Helical" evidence="8">
    <location>
        <begin position="224"/>
        <end position="243"/>
    </location>
</feature>
<keyword evidence="10" id="KW-1185">Reference proteome</keyword>
<dbReference type="InterPro" id="IPR006068">
    <property type="entry name" value="ATPase_P-typ_cation-transptr_C"/>
</dbReference>
<evidence type="ECO:0000256" key="6">
    <source>
        <dbReference type="ARBA" id="ARBA00023136"/>
    </source>
</evidence>
<dbReference type="Pfam" id="PF12424">
    <property type="entry name" value="ATP_Ca_trans_C"/>
    <property type="match status" value="1"/>
</dbReference>
<protein>
    <submittedName>
        <fullName evidence="9">Plasma membrane calcium-transporting ATPase 3</fullName>
    </submittedName>
</protein>
<keyword evidence="4" id="KW-0460">Magnesium</keyword>
<feature type="region of interest" description="Disordered" evidence="7">
    <location>
        <begin position="433"/>
        <end position="463"/>
    </location>
</feature>
<dbReference type="GO" id="GO:0016887">
    <property type="term" value="F:ATP hydrolysis activity"/>
    <property type="evidence" value="ECO:0007669"/>
    <property type="project" value="InterPro"/>
</dbReference>
<dbReference type="GO" id="GO:0051480">
    <property type="term" value="P:regulation of cytosolic calcium ion concentration"/>
    <property type="evidence" value="ECO:0007669"/>
    <property type="project" value="TreeGrafter"/>
</dbReference>
<keyword evidence="5 8" id="KW-1133">Transmembrane helix</keyword>
<dbReference type="InterPro" id="IPR023214">
    <property type="entry name" value="HAD_sf"/>
</dbReference>
<feature type="transmembrane region" description="Helical" evidence="8">
    <location>
        <begin position="263"/>
        <end position="280"/>
    </location>
</feature>
<comment type="subcellular location">
    <subcellularLocation>
        <location evidence="1">Endomembrane system</location>
        <topology evidence="1">Multi-pass membrane protein</topology>
    </subcellularLocation>
</comment>
<organism evidence="9 10">
    <name type="scientific">Paramuricea clavata</name>
    <name type="common">Red gorgonian</name>
    <name type="synonym">Violescent sea-whip</name>
    <dbReference type="NCBI Taxonomy" id="317549"/>
    <lineage>
        <taxon>Eukaryota</taxon>
        <taxon>Metazoa</taxon>
        <taxon>Cnidaria</taxon>
        <taxon>Anthozoa</taxon>
        <taxon>Octocorallia</taxon>
        <taxon>Malacalcyonacea</taxon>
        <taxon>Plexauridae</taxon>
        <taxon>Paramuricea</taxon>
    </lineage>
</organism>
<dbReference type="NCBIfam" id="TIGR01494">
    <property type="entry name" value="ATPase_P-type"/>
    <property type="match status" value="1"/>
</dbReference>
<dbReference type="InterPro" id="IPR023298">
    <property type="entry name" value="ATPase_P-typ_TM_dom_sf"/>
</dbReference>
<dbReference type="PANTHER" id="PTHR24093:SF369">
    <property type="entry name" value="CALCIUM-TRANSPORTING ATPASE"/>
    <property type="match status" value="1"/>
</dbReference>
<dbReference type="GO" id="GO:0005388">
    <property type="term" value="F:P-type calcium transporter activity"/>
    <property type="evidence" value="ECO:0007669"/>
    <property type="project" value="InterPro"/>
</dbReference>
<comment type="caution">
    <text evidence="9">The sequence shown here is derived from an EMBL/GenBank/DDBJ whole genome shotgun (WGS) entry which is preliminary data.</text>
</comment>
<accession>A0A7D9IRF6</accession>
<evidence type="ECO:0000256" key="8">
    <source>
        <dbReference type="SAM" id="Phobius"/>
    </source>
</evidence>
<dbReference type="InterPro" id="IPR001757">
    <property type="entry name" value="P_typ_ATPase"/>
</dbReference>
<dbReference type="Gene3D" id="3.40.50.1000">
    <property type="entry name" value="HAD superfamily/HAD-like"/>
    <property type="match status" value="1"/>
</dbReference>
<dbReference type="SUPFAM" id="SSF56784">
    <property type="entry name" value="HAD-like"/>
    <property type="match status" value="1"/>
</dbReference>
<dbReference type="InterPro" id="IPR022141">
    <property type="entry name" value="ATP_Ca_trans_C"/>
</dbReference>
<dbReference type="PANTHER" id="PTHR24093">
    <property type="entry name" value="CATION TRANSPORTING ATPASE"/>
    <property type="match status" value="1"/>
</dbReference>
<evidence type="ECO:0000256" key="3">
    <source>
        <dbReference type="ARBA" id="ARBA00022723"/>
    </source>
</evidence>
<dbReference type="GO" id="GO:0012505">
    <property type="term" value="C:endomembrane system"/>
    <property type="evidence" value="ECO:0007669"/>
    <property type="project" value="UniProtKB-SubCell"/>
</dbReference>
<dbReference type="PRINTS" id="PR00119">
    <property type="entry name" value="CATATPASE"/>
</dbReference>
<dbReference type="GO" id="GO:0046872">
    <property type="term" value="F:metal ion binding"/>
    <property type="evidence" value="ECO:0007669"/>
    <property type="project" value="UniProtKB-KW"/>
</dbReference>
<dbReference type="Proteomes" id="UP001152795">
    <property type="component" value="Unassembled WGS sequence"/>
</dbReference>
<dbReference type="SUPFAM" id="SSF81665">
    <property type="entry name" value="Calcium ATPase, transmembrane domain M"/>
    <property type="match status" value="1"/>
</dbReference>
<dbReference type="GO" id="GO:0005524">
    <property type="term" value="F:ATP binding"/>
    <property type="evidence" value="ECO:0007669"/>
    <property type="project" value="InterPro"/>
</dbReference>
<dbReference type="GO" id="GO:0005886">
    <property type="term" value="C:plasma membrane"/>
    <property type="evidence" value="ECO:0007669"/>
    <property type="project" value="TreeGrafter"/>
</dbReference>
<dbReference type="AlphaFoldDB" id="A0A7D9IRF6"/>
<name>A0A7D9IRF6_PARCT</name>
<evidence type="ECO:0000256" key="7">
    <source>
        <dbReference type="SAM" id="MobiDB-lite"/>
    </source>
</evidence>
<keyword evidence="6 8" id="KW-0472">Membrane</keyword>
<proteinExistence type="predicted"/>
<evidence type="ECO:0000256" key="2">
    <source>
        <dbReference type="ARBA" id="ARBA00022692"/>
    </source>
</evidence>
<dbReference type="FunFam" id="1.20.1110.10:FF:000001">
    <property type="entry name" value="Calcium-transporting ATPase"/>
    <property type="match status" value="1"/>
</dbReference>
<dbReference type="Pfam" id="PF00689">
    <property type="entry name" value="Cation_ATPase_C"/>
    <property type="match status" value="1"/>
</dbReference>
<dbReference type="EMBL" id="CACRXK020007156">
    <property type="protein sequence ID" value="CAB4011462.1"/>
    <property type="molecule type" value="Genomic_DNA"/>
</dbReference>
<dbReference type="InterPro" id="IPR036412">
    <property type="entry name" value="HAD-like_sf"/>
</dbReference>
<evidence type="ECO:0000256" key="5">
    <source>
        <dbReference type="ARBA" id="ARBA00022989"/>
    </source>
</evidence>
<dbReference type="Gene3D" id="1.20.1110.10">
    <property type="entry name" value="Calcium-transporting ATPase, transmembrane domain"/>
    <property type="match status" value="1"/>
</dbReference>
<keyword evidence="2 8" id="KW-0812">Transmembrane</keyword>
<evidence type="ECO:0000256" key="4">
    <source>
        <dbReference type="ARBA" id="ARBA00022842"/>
    </source>
</evidence>